<dbReference type="EMBL" id="BMHY01000011">
    <property type="protein sequence ID" value="GGG82849.1"/>
    <property type="molecule type" value="Genomic_DNA"/>
</dbReference>
<name>A0A917HLC1_9BACL</name>
<dbReference type="AlphaFoldDB" id="A0A917HLC1"/>
<comment type="caution">
    <text evidence="1">The sequence shown here is derived from an EMBL/GenBank/DDBJ whole genome shotgun (WGS) entry which is preliminary data.</text>
</comment>
<evidence type="ECO:0000313" key="2">
    <source>
        <dbReference type="Proteomes" id="UP000600247"/>
    </source>
</evidence>
<keyword evidence="2" id="KW-1185">Reference proteome</keyword>
<evidence type="ECO:0000313" key="1">
    <source>
        <dbReference type="EMBL" id="GGG82849.1"/>
    </source>
</evidence>
<reference evidence="1 2" key="1">
    <citation type="journal article" date="2014" name="Int. J. Syst. Evol. Microbiol.">
        <title>Complete genome sequence of Corynebacterium casei LMG S-19264T (=DSM 44701T), isolated from a smear-ripened cheese.</title>
        <authorList>
            <consortium name="US DOE Joint Genome Institute (JGI-PGF)"/>
            <person name="Walter F."/>
            <person name="Albersmeier A."/>
            <person name="Kalinowski J."/>
            <person name="Ruckert C."/>
        </authorList>
    </citation>
    <scope>NUCLEOTIDE SEQUENCE [LARGE SCALE GENOMIC DNA]</scope>
    <source>
        <strain evidence="1 2">CGMCC 1.15286</strain>
    </source>
</reference>
<sequence length="263" mass="30103">MFIDRYPSFTKGRILKTEMLDSLRDYPRHMLDIYYAGYSDGILTGADISVGEHTLTISRGIVKYGGRLYVLEQEQELRYESTGRETVIKIRFAEEPVVRSDMTAYTADIVLDENVVLQQGELELGRFKLKQGARLRMNYESFRDMSTEFNTLQFVHVRYSGYAQSTMAPIIMRRYADELLRSGSSDPHDITFAMLILNEGTAAFSVIEHYVAVRLGAERRPMENTQLYESLRRILDHAASRSGDRFGRGGDLRPGGMQRVLVD</sequence>
<dbReference type="Proteomes" id="UP000600247">
    <property type="component" value="Unassembled WGS sequence"/>
</dbReference>
<organism evidence="1 2">
    <name type="scientific">Paenibacillus radicis</name>
    <name type="common">ex Gao et al. 2016</name>
    <dbReference type="NCBI Taxonomy" id="1737354"/>
    <lineage>
        <taxon>Bacteria</taxon>
        <taxon>Bacillati</taxon>
        <taxon>Bacillota</taxon>
        <taxon>Bacilli</taxon>
        <taxon>Bacillales</taxon>
        <taxon>Paenibacillaceae</taxon>
        <taxon>Paenibacillus</taxon>
    </lineage>
</organism>
<accession>A0A917HLC1</accession>
<proteinExistence type="predicted"/>
<protein>
    <recommendedName>
        <fullName evidence="3">DNA and RNA helicase</fullName>
    </recommendedName>
</protein>
<dbReference type="RefSeq" id="WP_188891765.1">
    <property type="nucleotide sequence ID" value="NZ_BMHY01000011.1"/>
</dbReference>
<evidence type="ECO:0008006" key="3">
    <source>
        <dbReference type="Google" id="ProtNLM"/>
    </source>
</evidence>
<gene>
    <name evidence="1" type="ORF">GCM10010918_45450</name>
</gene>